<evidence type="ECO:0000256" key="4">
    <source>
        <dbReference type="ARBA" id="ARBA00022777"/>
    </source>
</evidence>
<dbReference type="OMA" id="CHMEADF"/>
<organism evidence="7">
    <name type="scientific">Picea sitchensis</name>
    <name type="common">Sitka spruce</name>
    <name type="synonym">Pinus sitchensis</name>
    <dbReference type="NCBI Taxonomy" id="3332"/>
    <lineage>
        <taxon>Eukaryota</taxon>
        <taxon>Viridiplantae</taxon>
        <taxon>Streptophyta</taxon>
        <taxon>Embryophyta</taxon>
        <taxon>Tracheophyta</taxon>
        <taxon>Spermatophyta</taxon>
        <taxon>Pinopsida</taxon>
        <taxon>Pinidae</taxon>
        <taxon>Conifers I</taxon>
        <taxon>Pinales</taxon>
        <taxon>Pinaceae</taxon>
        <taxon>Picea</taxon>
    </lineage>
</organism>
<name>A9NW39_PICSI</name>
<keyword evidence="2 6" id="KW-0808">Transferase</keyword>
<dbReference type="PANTHER" id="PTHR14456">
    <property type="entry name" value="INOSITOL POLYPHOSPHATE KINASE 1"/>
    <property type="match status" value="1"/>
</dbReference>
<dbReference type="EMBL" id="EF085546">
    <property type="protein sequence ID" value="ABK24850.1"/>
    <property type="molecule type" value="mRNA"/>
</dbReference>
<dbReference type="InterPro" id="IPR009286">
    <property type="entry name" value="Ins_P5_2-kin"/>
</dbReference>
<proteinExistence type="evidence at transcript level"/>
<dbReference type="GO" id="GO:0005634">
    <property type="term" value="C:nucleus"/>
    <property type="evidence" value="ECO:0007669"/>
    <property type="project" value="TreeGrafter"/>
</dbReference>
<evidence type="ECO:0000256" key="6">
    <source>
        <dbReference type="RuleBase" id="RU364126"/>
    </source>
</evidence>
<evidence type="ECO:0000256" key="3">
    <source>
        <dbReference type="ARBA" id="ARBA00022741"/>
    </source>
</evidence>
<evidence type="ECO:0000256" key="2">
    <source>
        <dbReference type="ARBA" id="ARBA00022679"/>
    </source>
</evidence>
<accession>A9NW39</accession>
<dbReference type="PANTHER" id="PTHR14456:SF2">
    <property type="entry name" value="INOSITOL-PENTAKISPHOSPHATE 2-KINASE"/>
    <property type="match status" value="1"/>
</dbReference>
<reference evidence="7" key="1">
    <citation type="journal article" date="2008" name="BMC Genomics">
        <title>A conifer genomics resource of 200,000 spruce (Picea spp.) ESTs and 6,464 high-quality, sequence-finished full-length cDNAs for Sitka spruce (Picea sitchensis).</title>
        <authorList>
            <person name="Ralph S.G."/>
            <person name="Chun H.J."/>
            <person name="Kolosova N."/>
            <person name="Cooper D."/>
            <person name="Oddy C."/>
            <person name="Ritland C.E."/>
            <person name="Kirkpatrick R."/>
            <person name="Moore R."/>
            <person name="Barber S."/>
            <person name="Holt R.A."/>
            <person name="Jones S.J."/>
            <person name="Marra M.A."/>
            <person name="Douglas C.J."/>
            <person name="Ritland K."/>
            <person name="Bohlmann J."/>
        </authorList>
    </citation>
    <scope>NUCLEOTIDE SEQUENCE</scope>
    <source>
        <tissue evidence="7">Green portion of the leader tissue</tissue>
    </source>
</reference>
<keyword evidence="3 6" id="KW-0547">Nucleotide-binding</keyword>
<dbReference type="Pfam" id="PF06090">
    <property type="entry name" value="Ins_P5_2-kin"/>
    <property type="match status" value="1"/>
</dbReference>
<keyword evidence="4 6" id="KW-0418">Kinase</keyword>
<comment type="domain">
    <text evidence="6">The EXKPK motif is conserved in inositol-pentakisphosphate 2-kinases of both family 1 and 2.</text>
</comment>
<dbReference type="Gene3D" id="3.30.200.110">
    <property type="entry name" value="Inositol-pentakisphosphate 2-kinase, N-lobe"/>
    <property type="match status" value="1"/>
</dbReference>
<dbReference type="GO" id="GO:0032958">
    <property type="term" value="P:inositol phosphate biosynthetic process"/>
    <property type="evidence" value="ECO:0007669"/>
    <property type="project" value="TreeGrafter"/>
</dbReference>
<dbReference type="GO" id="GO:0005524">
    <property type="term" value="F:ATP binding"/>
    <property type="evidence" value="ECO:0007669"/>
    <property type="project" value="UniProtKB-KW"/>
</dbReference>
<sequence length="508" mass="57620">MLSLFEANNAEEWDYKGEGAANVIVLYCGTLPNFVGKVLRVKKAPQKFLKDNHLRNKAPVLSVEEQSIWSDWQEVVAANSKEILAQAYVQHAIGPLLGSEYVDPGILIRVSEGFLEALEQKISNKRPAWRIEAAKIDLQSDFALIMSDHSLFLRGPNDTAPCISIEIKPKCGFLPSSRFISAENHIKRLVSRFAMHQHLKFSQKEISCISKYSPLDLFSESRDRIHRAIEGLFETPQNNLRIFWNGSLVFGGLGGYAEQGLCNGPTINSLARELEDTLKSVILCQSGERVAIFKDLVTETLLRTRILSHLLAVQKMDLYDIEGAIHAYFNVIQVPCHICPHSVSEAGNLNEAENIEINPDEPIEKDMQENNSDLHFPSSITESLSEEHMEKHTQGNFSYLHSSKNECSHLHSLSIEESRRIVRDFLLATTAKDCSLMLTFQPMAHDFTEVNALDRNDVIYMSSTKQAFHYKATFIDLDLKRLKKMNHYYDLDQNIVNCYTRTREGTTL</sequence>
<evidence type="ECO:0000256" key="5">
    <source>
        <dbReference type="ARBA" id="ARBA00022840"/>
    </source>
</evidence>
<comment type="catalytic activity">
    <reaction evidence="6">
        <text>1D-myo-inositol 1,3,4,5,6-pentakisphosphate + ATP = 1D-myo-inositol hexakisphosphate + ADP + H(+)</text>
        <dbReference type="Rhea" id="RHEA:20313"/>
        <dbReference type="ChEBI" id="CHEBI:15378"/>
        <dbReference type="ChEBI" id="CHEBI:30616"/>
        <dbReference type="ChEBI" id="CHEBI:57733"/>
        <dbReference type="ChEBI" id="CHEBI:58130"/>
        <dbReference type="ChEBI" id="CHEBI:456216"/>
        <dbReference type="EC" id="2.7.1.158"/>
    </reaction>
</comment>
<evidence type="ECO:0000313" key="7">
    <source>
        <dbReference type="EMBL" id="ABK24850.1"/>
    </source>
</evidence>
<keyword evidence="5 6" id="KW-0067">ATP-binding</keyword>
<comment type="function">
    <text evidence="6">Phosphorylates Ins(1,3,4,5,6)P5 at position 2 to form Ins(1,2,3,4,5,6)P6 (InsP6 or phytate).</text>
</comment>
<dbReference type="InterPro" id="IPR043001">
    <property type="entry name" value="IP5_2-K_N_lobe"/>
</dbReference>
<dbReference type="AlphaFoldDB" id="A9NW39"/>
<protein>
    <recommendedName>
        <fullName evidence="1 6">Inositol-pentakisphosphate 2-kinase</fullName>
        <ecNumber evidence="1 6">2.7.1.158</ecNumber>
    </recommendedName>
</protein>
<dbReference type="EC" id="2.7.1.158" evidence="1 6"/>
<dbReference type="GO" id="GO:0035299">
    <property type="term" value="F:inositol-1,3,4,5,6-pentakisphosphate 2-kinase activity"/>
    <property type="evidence" value="ECO:0007669"/>
    <property type="project" value="UniProtKB-EC"/>
</dbReference>
<evidence type="ECO:0000256" key="1">
    <source>
        <dbReference type="ARBA" id="ARBA00012023"/>
    </source>
</evidence>